<keyword evidence="3" id="KW-1185">Reference proteome</keyword>
<reference evidence="2 3" key="1">
    <citation type="submission" date="2022-07" db="EMBL/GenBank/DDBJ databases">
        <title>Genome sequence of Terrisporobacter mayombei DSM6539.</title>
        <authorList>
            <person name="Boeer T."/>
            <person name="Bengelsdorf F.R."/>
            <person name="Daniel R."/>
            <person name="Poehlein A."/>
        </authorList>
    </citation>
    <scope>NUCLEOTIDE SEQUENCE [LARGE SCALE GENOMIC DNA]</scope>
    <source>
        <strain evidence="2 3">DSM 6539</strain>
    </source>
</reference>
<keyword evidence="1" id="KW-1133">Transmembrane helix</keyword>
<sequence>MTRRVVYFIITVAVMLIGLLSRRFIFIFPKSITPFVGDMFWAMMVDKCYT</sequence>
<evidence type="ECO:0000256" key="1">
    <source>
        <dbReference type="SAM" id="Phobius"/>
    </source>
</evidence>
<feature type="transmembrane region" description="Helical" evidence="1">
    <location>
        <begin position="6"/>
        <end position="25"/>
    </location>
</feature>
<evidence type="ECO:0000313" key="2">
    <source>
        <dbReference type="EMBL" id="WMT80408.1"/>
    </source>
</evidence>
<protein>
    <submittedName>
        <fullName evidence="2">Uncharacterized protein</fullName>
    </submittedName>
</protein>
<gene>
    <name evidence="2" type="ORF">TEMA_07240</name>
</gene>
<keyword evidence="1" id="KW-0472">Membrane</keyword>
<evidence type="ECO:0000313" key="3">
    <source>
        <dbReference type="Proteomes" id="UP001235030"/>
    </source>
</evidence>
<dbReference type="RefSeq" id="WP_331476732.1">
    <property type="nucleotide sequence ID" value="NZ_CP101637.1"/>
</dbReference>
<dbReference type="Proteomes" id="UP001235030">
    <property type="component" value="Chromosome"/>
</dbReference>
<accession>A0ABY9PXI8</accession>
<proteinExistence type="predicted"/>
<organism evidence="2 3">
    <name type="scientific">Terrisporobacter mayombei</name>
    <dbReference type="NCBI Taxonomy" id="1541"/>
    <lineage>
        <taxon>Bacteria</taxon>
        <taxon>Bacillati</taxon>
        <taxon>Bacillota</taxon>
        <taxon>Clostridia</taxon>
        <taxon>Peptostreptococcales</taxon>
        <taxon>Peptostreptococcaceae</taxon>
        <taxon>Terrisporobacter</taxon>
    </lineage>
</organism>
<dbReference type="EMBL" id="CP101637">
    <property type="protein sequence ID" value="WMT80408.1"/>
    <property type="molecule type" value="Genomic_DNA"/>
</dbReference>
<keyword evidence="1" id="KW-0812">Transmembrane</keyword>
<name>A0ABY9PXI8_9FIRM</name>